<evidence type="ECO:0000256" key="10">
    <source>
        <dbReference type="ARBA" id="ARBA00023136"/>
    </source>
</evidence>
<evidence type="ECO:0000256" key="5">
    <source>
        <dbReference type="ARBA" id="ARBA00022741"/>
    </source>
</evidence>
<gene>
    <name evidence="14" type="primary">msbA</name>
    <name evidence="14" type="ORF">MORIYA_1046</name>
</gene>
<evidence type="ECO:0000256" key="4">
    <source>
        <dbReference type="ARBA" id="ARBA00022692"/>
    </source>
</evidence>
<dbReference type="EMBL" id="LS483250">
    <property type="protein sequence ID" value="SQD77524.1"/>
    <property type="molecule type" value="Genomic_DNA"/>
</dbReference>
<dbReference type="InterPro" id="IPR011917">
    <property type="entry name" value="ABC_transpr_lipidA"/>
</dbReference>
<evidence type="ECO:0000256" key="7">
    <source>
        <dbReference type="ARBA" id="ARBA00022967"/>
    </source>
</evidence>
<evidence type="ECO:0000256" key="9">
    <source>
        <dbReference type="ARBA" id="ARBA00023055"/>
    </source>
</evidence>
<evidence type="ECO:0000256" key="8">
    <source>
        <dbReference type="ARBA" id="ARBA00022989"/>
    </source>
</evidence>
<evidence type="ECO:0000259" key="13">
    <source>
        <dbReference type="PROSITE" id="PS50929"/>
    </source>
</evidence>
<keyword evidence="6 14" id="KW-0067">ATP-binding</keyword>
<sequence>MSVYLNNKTVFMDQQRTAWQTVKRFLTYVLDLKTTLFFGVVAMLGYGMVDATLLNILQPLVDEGFNAETSEFLKWMPLFVVGMVCLRGLASFSSSYCMAKVGNTVVMRLQRELFDHLMHLPVSFFDKTPSGELVSKIIYDSTQVSGAASKSMVNIFRSGAFILGLLIWMFYQSWQLSIVLLFIAPVVGIIVNVVSRRFRVISRRLQQAMGNVSSTAQQMLHGQKDVLMFAGHETERKRFGTVTNHIRQQQMKMATTTAASNALVQIVASFALGVVLYLASFDSIRAELTPGKFVAIVGSMMALLRPLRDITNINSEIQKAIAACNSLFDILDLDIEKNKGTYKPKRVKGKISFTNVDFTYPTATKRLIENMNFTAQPGEMIALVGRSGSGKSTLASLITRFYEIEKGQISIDDIAIHDYELKSLRSQIALVSQHVHLFNDTVAANIAYGRMNEVTREEIIAAATKANALEFIEAFDNGFDTIVGENGSMLSGGQRQRIAIARALLQDAPILILDEATSALDAESEHKVQQALEELQKDRTSLVIAHRLSTIEAADRILVIEAGAIVESGTHTELLAKGEHYAQLHRLQLGGK</sequence>
<keyword evidence="15" id="KW-1185">Reference proteome</keyword>
<keyword evidence="2" id="KW-0813">Transport</keyword>
<dbReference type="InterPro" id="IPR039421">
    <property type="entry name" value="Type_1_exporter"/>
</dbReference>
<keyword evidence="9" id="KW-0445">Lipid transport</keyword>
<dbReference type="KEGG" id="mya:MORIYA_1046"/>
<dbReference type="InterPro" id="IPR036640">
    <property type="entry name" value="ABC1_TM_sf"/>
</dbReference>
<dbReference type="GO" id="GO:0034040">
    <property type="term" value="F:ATPase-coupled lipid transmembrane transporter activity"/>
    <property type="evidence" value="ECO:0007669"/>
    <property type="project" value="InterPro"/>
</dbReference>
<dbReference type="Pfam" id="PF00005">
    <property type="entry name" value="ABC_tran"/>
    <property type="match status" value="1"/>
</dbReference>
<evidence type="ECO:0000256" key="6">
    <source>
        <dbReference type="ARBA" id="ARBA00022840"/>
    </source>
</evidence>
<dbReference type="RefSeq" id="WP_112713189.1">
    <property type="nucleotide sequence ID" value="NZ_LS483250.1"/>
</dbReference>
<dbReference type="PROSITE" id="PS00211">
    <property type="entry name" value="ABC_TRANSPORTER_1"/>
    <property type="match status" value="1"/>
</dbReference>
<evidence type="ECO:0000313" key="14">
    <source>
        <dbReference type="EMBL" id="SQD77524.1"/>
    </source>
</evidence>
<feature type="domain" description="ABC transmembrane type-1" evidence="13">
    <location>
        <begin position="37"/>
        <end position="319"/>
    </location>
</feature>
<dbReference type="InterPro" id="IPR003593">
    <property type="entry name" value="AAA+_ATPase"/>
</dbReference>
<dbReference type="Pfam" id="PF00664">
    <property type="entry name" value="ABC_membrane"/>
    <property type="match status" value="1"/>
</dbReference>
<organism evidence="14 15">
    <name type="scientific">Moritella yayanosii</name>
    <dbReference type="NCBI Taxonomy" id="69539"/>
    <lineage>
        <taxon>Bacteria</taxon>
        <taxon>Pseudomonadati</taxon>
        <taxon>Pseudomonadota</taxon>
        <taxon>Gammaproteobacteria</taxon>
        <taxon>Alteromonadales</taxon>
        <taxon>Moritellaceae</taxon>
        <taxon>Moritella</taxon>
    </lineage>
</organism>
<dbReference type="Gene3D" id="1.20.1560.10">
    <property type="entry name" value="ABC transporter type 1, transmembrane domain"/>
    <property type="match status" value="1"/>
</dbReference>
<comment type="subcellular location">
    <subcellularLocation>
        <location evidence="1">Cell membrane</location>
        <topology evidence="1">Multi-pass membrane protein</topology>
    </subcellularLocation>
</comment>
<dbReference type="SUPFAM" id="SSF90123">
    <property type="entry name" value="ABC transporter transmembrane region"/>
    <property type="match status" value="1"/>
</dbReference>
<dbReference type="GO" id="GO:0005886">
    <property type="term" value="C:plasma membrane"/>
    <property type="evidence" value="ECO:0007669"/>
    <property type="project" value="UniProtKB-SubCell"/>
</dbReference>
<keyword evidence="4 11" id="KW-0812">Transmembrane</keyword>
<proteinExistence type="predicted"/>
<dbReference type="PANTHER" id="PTHR43394:SF1">
    <property type="entry name" value="ATP-BINDING CASSETTE SUB-FAMILY B MEMBER 10, MITOCHONDRIAL"/>
    <property type="match status" value="1"/>
</dbReference>
<dbReference type="PANTHER" id="PTHR43394">
    <property type="entry name" value="ATP-DEPENDENT PERMEASE MDL1, MITOCHONDRIAL"/>
    <property type="match status" value="1"/>
</dbReference>
<dbReference type="CDD" id="cd18552">
    <property type="entry name" value="ABC_6TM_MsbA_like"/>
    <property type="match status" value="1"/>
</dbReference>
<dbReference type="InterPro" id="IPR027417">
    <property type="entry name" value="P-loop_NTPase"/>
</dbReference>
<feature type="transmembrane region" description="Helical" evidence="11">
    <location>
        <begin position="155"/>
        <end position="171"/>
    </location>
</feature>
<dbReference type="NCBIfam" id="TIGR02203">
    <property type="entry name" value="MsbA_lipidA"/>
    <property type="match status" value="1"/>
</dbReference>
<keyword evidence="5" id="KW-0547">Nucleotide-binding</keyword>
<dbReference type="InterPro" id="IPR003439">
    <property type="entry name" value="ABC_transporter-like_ATP-bd"/>
</dbReference>
<dbReference type="OrthoDB" id="9782586at2"/>
<reference evidence="15" key="1">
    <citation type="submission" date="2018-05" db="EMBL/GenBank/DDBJ databases">
        <authorList>
            <person name="Cea G.-C."/>
            <person name="William W."/>
        </authorList>
    </citation>
    <scope>NUCLEOTIDE SEQUENCE [LARGE SCALE GENOMIC DNA]</scope>
    <source>
        <strain evidence="15">DB21MT 5</strain>
    </source>
</reference>
<dbReference type="GO" id="GO:0005524">
    <property type="term" value="F:ATP binding"/>
    <property type="evidence" value="ECO:0007669"/>
    <property type="project" value="UniProtKB-KW"/>
</dbReference>
<dbReference type="FunFam" id="3.40.50.300:FF:000140">
    <property type="entry name" value="Lipid A export ATP-binding/permease protein MsbA"/>
    <property type="match status" value="1"/>
</dbReference>
<dbReference type="Gene3D" id="3.40.50.300">
    <property type="entry name" value="P-loop containing nucleotide triphosphate hydrolases"/>
    <property type="match status" value="1"/>
</dbReference>
<evidence type="ECO:0000313" key="15">
    <source>
        <dbReference type="Proteomes" id="UP000250163"/>
    </source>
</evidence>
<protein>
    <submittedName>
        <fullName evidence="14">Fused lipid transporter subunits of ABC superfamily: membrane component ATP-binding component</fullName>
    </submittedName>
</protein>
<evidence type="ECO:0000259" key="12">
    <source>
        <dbReference type="PROSITE" id="PS50893"/>
    </source>
</evidence>
<keyword evidence="8 11" id="KW-1133">Transmembrane helix</keyword>
<feature type="transmembrane region" description="Helical" evidence="11">
    <location>
        <begin position="72"/>
        <end position="90"/>
    </location>
</feature>
<dbReference type="AlphaFoldDB" id="A0A330LKE3"/>
<evidence type="ECO:0000256" key="1">
    <source>
        <dbReference type="ARBA" id="ARBA00004651"/>
    </source>
</evidence>
<feature type="transmembrane region" description="Helical" evidence="11">
    <location>
        <begin position="177"/>
        <end position="195"/>
    </location>
</feature>
<dbReference type="InterPro" id="IPR017871">
    <property type="entry name" value="ABC_transporter-like_CS"/>
</dbReference>
<dbReference type="SMART" id="SM00382">
    <property type="entry name" value="AAA"/>
    <property type="match status" value="1"/>
</dbReference>
<keyword evidence="7" id="KW-1278">Translocase</keyword>
<feature type="transmembrane region" description="Helical" evidence="11">
    <location>
        <begin position="25"/>
        <end position="49"/>
    </location>
</feature>
<dbReference type="PROSITE" id="PS50929">
    <property type="entry name" value="ABC_TM1F"/>
    <property type="match status" value="1"/>
</dbReference>
<evidence type="ECO:0000256" key="11">
    <source>
        <dbReference type="SAM" id="Phobius"/>
    </source>
</evidence>
<feature type="domain" description="ABC transporter" evidence="12">
    <location>
        <begin position="351"/>
        <end position="587"/>
    </location>
</feature>
<dbReference type="GO" id="GO:0015421">
    <property type="term" value="F:ABC-type oligopeptide transporter activity"/>
    <property type="evidence" value="ECO:0007669"/>
    <property type="project" value="TreeGrafter"/>
</dbReference>
<dbReference type="Proteomes" id="UP000250163">
    <property type="component" value="Chromosome MORIYA"/>
</dbReference>
<dbReference type="PROSITE" id="PS50893">
    <property type="entry name" value="ABC_TRANSPORTER_2"/>
    <property type="match status" value="1"/>
</dbReference>
<keyword evidence="10 11" id="KW-0472">Membrane</keyword>
<evidence type="ECO:0000256" key="2">
    <source>
        <dbReference type="ARBA" id="ARBA00022448"/>
    </source>
</evidence>
<dbReference type="InterPro" id="IPR011527">
    <property type="entry name" value="ABC1_TM_dom"/>
</dbReference>
<accession>A0A330LKE3</accession>
<feature type="transmembrane region" description="Helical" evidence="11">
    <location>
        <begin position="258"/>
        <end position="279"/>
    </location>
</feature>
<evidence type="ECO:0000256" key="3">
    <source>
        <dbReference type="ARBA" id="ARBA00022475"/>
    </source>
</evidence>
<name>A0A330LKE3_9GAMM</name>
<dbReference type="SUPFAM" id="SSF52540">
    <property type="entry name" value="P-loop containing nucleoside triphosphate hydrolases"/>
    <property type="match status" value="1"/>
</dbReference>
<dbReference type="GO" id="GO:0016887">
    <property type="term" value="F:ATP hydrolysis activity"/>
    <property type="evidence" value="ECO:0007669"/>
    <property type="project" value="InterPro"/>
</dbReference>
<keyword evidence="3" id="KW-1003">Cell membrane</keyword>